<dbReference type="EMBL" id="MU155357">
    <property type="protein sequence ID" value="KAF9474884.1"/>
    <property type="molecule type" value="Genomic_DNA"/>
</dbReference>
<sequence>MLFGICRDGRSTVSKGLILALLPPLPPPSFLPLPAVCCSPRVRDAAGALLNYRPQAPPLQRGIALAIRSAPRLLPRTPIRDRDAYPITAAGDNDPNDDDGPRQQSTTMTAVAAHDDGDDDCRPRRTDNEDDGGGGWWKSDGGGTAVDEARDEVDEGTAVDEDGGRRRGKKAANETRVAVDQDDGGGQDGHGRGEGGCVRGHGRGRGQGEDGLGRGRRWRAGRRWTRRGCEVQAARGQGDKGSWSGWDEEHGRELEEMRTAGEDV</sequence>
<feature type="compositionally biased region" description="Basic residues" evidence="1">
    <location>
        <begin position="214"/>
        <end position="226"/>
    </location>
</feature>
<feature type="compositionally biased region" description="Gly residues" evidence="1">
    <location>
        <begin position="186"/>
        <end position="199"/>
    </location>
</feature>
<feature type="compositionally biased region" description="Basic and acidic residues" evidence="1">
    <location>
        <begin position="247"/>
        <end position="264"/>
    </location>
</feature>
<evidence type="ECO:0000256" key="1">
    <source>
        <dbReference type="SAM" id="MobiDB-lite"/>
    </source>
</evidence>
<dbReference type="AlphaFoldDB" id="A0A9P5YUJ8"/>
<proteinExistence type="predicted"/>
<name>A0A9P5YUJ8_9AGAR</name>
<accession>A0A9P5YUJ8</accession>
<keyword evidence="3" id="KW-1185">Reference proteome</keyword>
<feature type="compositionally biased region" description="Acidic residues" evidence="1">
    <location>
        <begin position="149"/>
        <end position="161"/>
    </location>
</feature>
<organism evidence="2 3">
    <name type="scientific">Pholiota conissans</name>
    <dbReference type="NCBI Taxonomy" id="109636"/>
    <lineage>
        <taxon>Eukaryota</taxon>
        <taxon>Fungi</taxon>
        <taxon>Dikarya</taxon>
        <taxon>Basidiomycota</taxon>
        <taxon>Agaricomycotina</taxon>
        <taxon>Agaricomycetes</taxon>
        <taxon>Agaricomycetidae</taxon>
        <taxon>Agaricales</taxon>
        <taxon>Agaricineae</taxon>
        <taxon>Strophariaceae</taxon>
        <taxon>Pholiota</taxon>
    </lineage>
</organism>
<feature type="compositionally biased region" description="Gly residues" evidence="1">
    <location>
        <begin position="133"/>
        <end position="144"/>
    </location>
</feature>
<reference evidence="2" key="1">
    <citation type="submission" date="2020-11" db="EMBL/GenBank/DDBJ databases">
        <authorList>
            <consortium name="DOE Joint Genome Institute"/>
            <person name="Ahrendt S."/>
            <person name="Riley R."/>
            <person name="Andreopoulos W."/>
            <person name="Labutti K."/>
            <person name="Pangilinan J."/>
            <person name="Ruiz-Duenas F.J."/>
            <person name="Barrasa J.M."/>
            <person name="Sanchez-Garcia M."/>
            <person name="Camarero S."/>
            <person name="Miyauchi S."/>
            <person name="Serrano A."/>
            <person name="Linde D."/>
            <person name="Babiker R."/>
            <person name="Drula E."/>
            <person name="Ayuso-Fernandez I."/>
            <person name="Pacheco R."/>
            <person name="Padilla G."/>
            <person name="Ferreira P."/>
            <person name="Barriuso J."/>
            <person name="Kellner H."/>
            <person name="Castanera R."/>
            <person name="Alfaro M."/>
            <person name="Ramirez L."/>
            <person name="Pisabarro A.G."/>
            <person name="Kuo A."/>
            <person name="Tritt A."/>
            <person name="Lipzen A."/>
            <person name="He G."/>
            <person name="Yan M."/>
            <person name="Ng V."/>
            <person name="Cullen D."/>
            <person name="Martin F."/>
            <person name="Rosso M.-N."/>
            <person name="Henrissat B."/>
            <person name="Hibbett D."/>
            <person name="Martinez A.T."/>
            <person name="Grigoriev I.V."/>
        </authorList>
    </citation>
    <scope>NUCLEOTIDE SEQUENCE</scope>
    <source>
        <strain evidence="2">CIRM-BRFM 674</strain>
    </source>
</reference>
<evidence type="ECO:0000313" key="3">
    <source>
        <dbReference type="Proteomes" id="UP000807469"/>
    </source>
</evidence>
<evidence type="ECO:0000313" key="2">
    <source>
        <dbReference type="EMBL" id="KAF9474884.1"/>
    </source>
</evidence>
<dbReference type="Proteomes" id="UP000807469">
    <property type="component" value="Unassembled WGS sequence"/>
</dbReference>
<gene>
    <name evidence="2" type="ORF">BDN70DRAFT_924346</name>
</gene>
<comment type="caution">
    <text evidence="2">The sequence shown here is derived from an EMBL/GenBank/DDBJ whole genome shotgun (WGS) entry which is preliminary data.</text>
</comment>
<protein>
    <submittedName>
        <fullName evidence="2">Uncharacterized protein</fullName>
    </submittedName>
</protein>
<feature type="region of interest" description="Disordered" evidence="1">
    <location>
        <begin position="77"/>
        <end position="264"/>
    </location>
</feature>